<evidence type="ECO:0000256" key="6">
    <source>
        <dbReference type="ARBA" id="ARBA00023065"/>
    </source>
</evidence>
<dbReference type="NCBIfam" id="NF007031">
    <property type="entry name" value="PRK09496.1-2"/>
    <property type="match status" value="1"/>
</dbReference>
<dbReference type="InterPro" id="IPR036291">
    <property type="entry name" value="NAD(P)-bd_dom_sf"/>
</dbReference>
<dbReference type="SUPFAM" id="SSF116726">
    <property type="entry name" value="TrkA C-terminal domain-like"/>
    <property type="match status" value="2"/>
</dbReference>
<dbReference type="NCBIfam" id="NF007032">
    <property type="entry name" value="PRK09496.1-4"/>
    <property type="match status" value="1"/>
</dbReference>
<dbReference type="Pfam" id="PF02080">
    <property type="entry name" value="TrkA_C"/>
    <property type="match status" value="2"/>
</dbReference>
<dbReference type="GO" id="GO:0005886">
    <property type="term" value="C:plasma membrane"/>
    <property type="evidence" value="ECO:0007669"/>
    <property type="project" value="InterPro"/>
</dbReference>
<feature type="domain" description="RCK C-terminal" evidence="8">
    <location>
        <begin position="142"/>
        <end position="227"/>
    </location>
</feature>
<reference evidence="9 10" key="1">
    <citation type="journal article" date="2018" name="Int. J. Syst. Evol. Microbiol.">
        <title>Mesosutterella multiformis gen. nov., sp. nov., a member of the family Sutterellaceae and Sutterella megalosphaeroides sp. nov., isolated from human faeces.</title>
        <authorList>
            <person name="Sakamoto M."/>
            <person name="Ikeyama N."/>
            <person name="Kunihiro T."/>
            <person name="Iino T."/>
            <person name="Yuki M."/>
            <person name="Ohkuma M."/>
        </authorList>
    </citation>
    <scope>NUCLEOTIDE SEQUENCE [LARGE SCALE GENOMIC DNA]</scope>
    <source>
        <strain evidence="9 10">6FBBBH3</strain>
    </source>
</reference>
<dbReference type="PANTHER" id="PTHR43833">
    <property type="entry name" value="POTASSIUM CHANNEL PROTEIN 2-RELATED-RELATED"/>
    <property type="match status" value="1"/>
</dbReference>
<sequence>MKILIVGAGRIGISVAESLVSEANDITIVDRNPEHIAYLQSRFDLRGIVGEASSPQVLRDAGADDMDMLIAVTSNDETNLVVSLLAARLFNIPTRIARVRNSELRNFPRILGEEGFEATAVIWPEQAVTSYLVKLIDFPEANQVLEFGEGLAALIAVRAKAGSPLVGRRVADLETHLPHVEARIISIFRRNRRLDVDKNTVIEAGDEVICLCDARNARLVLSEIRHHEPPVRNILLAGNASMCLALARRLTSGEDADRHAELSIRILEKDRSKVELLAGQLRSSAIVIEGDYTDEEVLSDAGVETCDLFIALSEDDGDNVLSAMLAKKLGAQRTIALVNRKVYGDLMQGSQIDITLSPSQAALGELIKHVRRGDVTAAYSLRHGVAEALEIVAHGNRRSSRVVGRPIRELALPEGANIGAVIRGEGEDAVVLMGKPDVVIEAEDHVVVFVASKRLIPKIERLFAVDVGFF</sequence>
<dbReference type="Proteomes" id="UP000271003">
    <property type="component" value="Chromosome"/>
</dbReference>
<evidence type="ECO:0000256" key="1">
    <source>
        <dbReference type="ARBA" id="ARBA00017378"/>
    </source>
</evidence>
<gene>
    <name evidence="9" type="primary">trkA</name>
    <name evidence="9" type="ORF">SUTMEG_01670</name>
</gene>
<evidence type="ECO:0000256" key="3">
    <source>
        <dbReference type="ARBA" id="ARBA00022538"/>
    </source>
</evidence>
<dbReference type="SUPFAM" id="SSF51735">
    <property type="entry name" value="NAD(P)-binding Rossmann-fold domains"/>
    <property type="match status" value="2"/>
</dbReference>
<dbReference type="PANTHER" id="PTHR43833:SF5">
    <property type="entry name" value="TRK SYSTEM POTASSIUM UPTAKE PROTEIN TRKA"/>
    <property type="match status" value="1"/>
</dbReference>
<dbReference type="KEGG" id="sutt:SUTMEG_01670"/>
<feature type="domain" description="RCK N-terminal" evidence="7">
    <location>
        <begin position="1"/>
        <end position="122"/>
    </location>
</feature>
<keyword evidence="2" id="KW-0813">Transport</keyword>
<dbReference type="PROSITE" id="PS51201">
    <property type="entry name" value="RCK_N"/>
    <property type="match status" value="2"/>
</dbReference>
<name>A0A2Z6ICE8_9BURK</name>
<dbReference type="InterPro" id="IPR036721">
    <property type="entry name" value="RCK_C_sf"/>
</dbReference>
<dbReference type="NCBIfam" id="NF007039">
    <property type="entry name" value="PRK09496.3-2"/>
    <property type="match status" value="1"/>
</dbReference>
<dbReference type="Gene3D" id="3.30.70.1450">
    <property type="entry name" value="Regulator of K+ conductance, C-terminal domain"/>
    <property type="match status" value="2"/>
</dbReference>
<feature type="domain" description="RCK N-terminal" evidence="7">
    <location>
        <begin position="231"/>
        <end position="358"/>
    </location>
</feature>
<evidence type="ECO:0000259" key="7">
    <source>
        <dbReference type="PROSITE" id="PS51201"/>
    </source>
</evidence>
<dbReference type="NCBIfam" id="NF007030">
    <property type="entry name" value="PRK09496.1-1"/>
    <property type="match status" value="1"/>
</dbReference>
<accession>A0A2Z6ICE8</accession>
<proteinExistence type="predicted"/>
<dbReference type="InterPro" id="IPR006036">
    <property type="entry name" value="K_uptake_TrkA"/>
</dbReference>
<evidence type="ECO:0000256" key="4">
    <source>
        <dbReference type="ARBA" id="ARBA00022958"/>
    </source>
</evidence>
<dbReference type="RefSeq" id="WP_120175934.1">
    <property type="nucleotide sequence ID" value="NZ_AP018786.1"/>
</dbReference>
<dbReference type="PRINTS" id="PR00335">
    <property type="entry name" value="KUPTAKETRKA"/>
</dbReference>
<dbReference type="InterPro" id="IPR050721">
    <property type="entry name" value="Trk_Ktr_HKT_K-transport"/>
</dbReference>
<dbReference type="Pfam" id="PF02254">
    <property type="entry name" value="TrkA_N"/>
    <property type="match status" value="2"/>
</dbReference>
<evidence type="ECO:0000313" key="10">
    <source>
        <dbReference type="Proteomes" id="UP000271003"/>
    </source>
</evidence>
<evidence type="ECO:0000256" key="5">
    <source>
        <dbReference type="ARBA" id="ARBA00023027"/>
    </source>
</evidence>
<feature type="domain" description="RCK C-terminal" evidence="8">
    <location>
        <begin position="376"/>
        <end position="465"/>
    </location>
</feature>
<dbReference type="AlphaFoldDB" id="A0A2Z6ICE8"/>
<evidence type="ECO:0000259" key="8">
    <source>
        <dbReference type="PROSITE" id="PS51202"/>
    </source>
</evidence>
<dbReference type="OrthoDB" id="9775180at2"/>
<keyword evidence="10" id="KW-1185">Reference proteome</keyword>
<dbReference type="PROSITE" id="PS51202">
    <property type="entry name" value="RCK_C"/>
    <property type="match status" value="2"/>
</dbReference>
<keyword evidence="5" id="KW-0520">NAD</keyword>
<keyword evidence="4" id="KW-0630">Potassium</keyword>
<dbReference type="InterPro" id="IPR003148">
    <property type="entry name" value="RCK_N"/>
</dbReference>
<dbReference type="GO" id="GO:0015079">
    <property type="term" value="F:potassium ion transmembrane transporter activity"/>
    <property type="evidence" value="ECO:0007669"/>
    <property type="project" value="InterPro"/>
</dbReference>
<protein>
    <recommendedName>
        <fullName evidence="1">Trk system potassium uptake protein TrkA</fullName>
    </recommendedName>
</protein>
<dbReference type="InterPro" id="IPR006037">
    <property type="entry name" value="RCK_C"/>
</dbReference>
<keyword evidence="6" id="KW-0406">Ion transport</keyword>
<evidence type="ECO:0000313" key="9">
    <source>
        <dbReference type="EMBL" id="BBF22276.1"/>
    </source>
</evidence>
<organism evidence="9 10">
    <name type="scientific">Sutterella megalosphaeroides</name>
    <dbReference type="NCBI Taxonomy" id="2494234"/>
    <lineage>
        <taxon>Bacteria</taxon>
        <taxon>Pseudomonadati</taxon>
        <taxon>Pseudomonadota</taxon>
        <taxon>Betaproteobacteria</taxon>
        <taxon>Burkholderiales</taxon>
        <taxon>Sutterellaceae</taxon>
        <taxon>Sutterella</taxon>
    </lineage>
</organism>
<keyword evidence="3" id="KW-0633">Potassium transport</keyword>
<dbReference type="Gene3D" id="3.40.50.720">
    <property type="entry name" value="NAD(P)-binding Rossmann-like Domain"/>
    <property type="match status" value="2"/>
</dbReference>
<evidence type="ECO:0000256" key="2">
    <source>
        <dbReference type="ARBA" id="ARBA00022448"/>
    </source>
</evidence>
<dbReference type="EMBL" id="AP018786">
    <property type="protein sequence ID" value="BBF22276.1"/>
    <property type="molecule type" value="Genomic_DNA"/>
</dbReference>